<dbReference type="InterPro" id="IPR052178">
    <property type="entry name" value="Sec_Metab_Biosynth_SDR"/>
</dbReference>
<dbReference type="RefSeq" id="WP_213257878.1">
    <property type="nucleotide sequence ID" value="NZ_JAGYWA010000004.1"/>
</dbReference>
<dbReference type="PANTHER" id="PTHR43618">
    <property type="entry name" value="7-ALPHA-HYDROXYSTEROID DEHYDROGENASE"/>
    <property type="match status" value="1"/>
</dbReference>
<reference evidence="5" key="1">
    <citation type="journal article" date="2019" name="Int. J. Syst. Evol. Microbiol.">
        <title>The Global Catalogue of Microorganisms (GCM) 10K type strain sequencing project: providing services to taxonomists for standard genome sequencing and annotation.</title>
        <authorList>
            <consortium name="The Broad Institute Genomics Platform"/>
            <consortium name="The Broad Institute Genome Sequencing Center for Infectious Disease"/>
            <person name="Wu L."/>
            <person name="Ma J."/>
        </authorList>
    </citation>
    <scope>NUCLEOTIDE SEQUENCE [LARGE SCALE GENOMIC DNA]</scope>
    <source>
        <strain evidence="5">WYCCWR 13023</strain>
    </source>
</reference>
<dbReference type="Pfam" id="PF13561">
    <property type="entry name" value="adh_short_C2"/>
    <property type="match status" value="1"/>
</dbReference>
<dbReference type="GO" id="GO:0016491">
    <property type="term" value="F:oxidoreductase activity"/>
    <property type="evidence" value="ECO:0007669"/>
    <property type="project" value="UniProtKB-KW"/>
</dbReference>
<dbReference type="SUPFAM" id="SSF51735">
    <property type="entry name" value="NAD(P)-binding Rossmann-fold domains"/>
    <property type="match status" value="1"/>
</dbReference>
<evidence type="ECO:0000256" key="2">
    <source>
        <dbReference type="ARBA" id="ARBA00022857"/>
    </source>
</evidence>
<organism evidence="4 5">
    <name type="scientific">Flavobacterium branchiicola</name>
    <dbReference type="NCBI Taxonomy" id="1114875"/>
    <lineage>
        <taxon>Bacteria</taxon>
        <taxon>Pseudomonadati</taxon>
        <taxon>Bacteroidota</taxon>
        <taxon>Flavobacteriia</taxon>
        <taxon>Flavobacteriales</taxon>
        <taxon>Flavobacteriaceae</taxon>
        <taxon>Flavobacterium</taxon>
    </lineage>
</organism>
<dbReference type="PANTHER" id="PTHR43618:SF2">
    <property type="entry name" value="CHAIN DEHYDROGENASE, PUTATIVE (AFU_ORTHOLOGUE AFUA_6G06930)-RELATED"/>
    <property type="match status" value="1"/>
</dbReference>
<comment type="caution">
    <text evidence="4">The sequence shown here is derived from an EMBL/GenBank/DDBJ whole genome shotgun (WGS) entry which is preliminary data.</text>
</comment>
<comment type="similarity">
    <text evidence="1">Belongs to the short-chain dehydrogenases/reductases (SDR) family.</text>
</comment>
<evidence type="ECO:0000256" key="3">
    <source>
        <dbReference type="ARBA" id="ARBA00023002"/>
    </source>
</evidence>
<name>A0ABV9PE38_9FLAO</name>
<dbReference type="Gene3D" id="3.40.50.720">
    <property type="entry name" value="NAD(P)-binding Rossmann-like Domain"/>
    <property type="match status" value="1"/>
</dbReference>
<keyword evidence="5" id="KW-1185">Reference proteome</keyword>
<dbReference type="CDD" id="cd05233">
    <property type="entry name" value="SDR_c"/>
    <property type="match status" value="1"/>
</dbReference>
<proteinExistence type="inferred from homology"/>
<protein>
    <submittedName>
        <fullName evidence="4">SDR family NAD(P)-dependent oxidoreductase</fullName>
        <ecNumber evidence="4">1.1.1.-</ecNumber>
    </submittedName>
</protein>
<dbReference type="InterPro" id="IPR036291">
    <property type="entry name" value="NAD(P)-bd_dom_sf"/>
</dbReference>
<dbReference type="EC" id="1.1.1.-" evidence="4"/>
<evidence type="ECO:0000256" key="1">
    <source>
        <dbReference type="ARBA" id="ARBA00006484"/>
    </source>
</evidence>
<dbReference type="PRINTS" id="PR00081">
    <property type="entry name" value="GDHRDH"/>
</dbReference>
<dbReference type="InterPro" id="IPR002347">
    <property type="entry name" value="SDR_fam"/>
</dbReference>
<dbReference type="Proteomes" id="UP001595935">
    <property type="component" value="Unassembled WGS sequence"/>
</dbReference>
<evidence type="ECO:0000313" key="4">
    <source>
        <dbReference type="EMBL" id="MFC4747871.1"/>
    </source>
</evidence>
<gene>
    <name evidence="4" type="ORF">ACFO5S_10455</name>
</gene>
<keyword evidence="3 4" id="KW-0560">Oxidoreductase</keyword>
<dbReference type="EMBL" id="JBHSGV010000004">
    <property type="protein sequence ID" value="MFC4747871.1"/>
    <property type="molecule type" value="Genomic_DNA"/>
</dbReference>
<sequence length="242" mass="27284">MKTAFITGGTKGIGKSVGKRLLEEEWDIILTYFSDEEIAKDLQTNLQSLYPKSKIEVLRIDCGDLNSINIIENYLIKNNIYLDAILFNAGATDRSVFSEISVENWQRVFDVNVNFPTFLLQKIMSRLKNESSITFTGSLMGFHPHSLSLSYGVTKAAVHALVKNLVKVFSTQKIRINAVAPGFVDTEWQKAKPKEQKISINKKIALERFCEPSELADAYWFLINNSYINGEILVVDGGYVMS</sequence>
<accession>A0ABV9PE38</accession>
<keyword evidence="2" id="KW-0521">NADP</keyword>
<evidence type="ECO:0000313" key="5">
    <source>
        <dbReference type="Proteomes" id="UP001595935"/>
    </source>
</evidence>